<name>A0A494Z8V4_9BACL</name>
<evidence type="ECO:0000313" key="1">
    <source>
        <dbReference type="EMBL" id="RKQ19070.1"/>
    </source>
</evidence>
<reference evidence="1 2" key="1">
    <citation type="journal article" date="2016" name="Antonie Van Leeuwenhoek">
        <title>Lysinibacillus endophyticus sp. nov., an indole-3-acetic acid producing endophytic bacterium isolated from corn root (Zea mays cv. Xinken-5).</title>
        <authorList>
            <person name="Yu J."/>
            <person name="Guan X."/>
            <person name="Liu C."/>
            <person name="Xiang W."/>
            <person name="Yu Z."/>
            <person name="Liu X."/>
            <person name="Wang G."/>
        </authorList>
    </citation>
    <scope>NUCLEOTIDE SEQUENCE [LARGE SCALE GENOMIC DNA]</scope>
    <source>
        <strain evidence="1 2">DSM 100506</strain>
    </source>
</reference>
<keyword evidence="2" id="KW-1185">Reference proteome</keyword>
<evidence type="ECO:0000313" key="2">
    <source>
        <dbReference type="Proteomes" id="UP000272238"/>
    </source>
</evidence>
<proteinExistence type="predicted"/>
<dbReference type="EMBL" id="RBZN01000006">
    <property type="protein sequence ID" value="RKQ19070.1"/>
    <property type="molecule type" value="Genomic_DNA"/>
</dbReference>
<protein>
    <submittedName>
        <fullName evidence="1">Uncharacterized protein</fullName>
    </submittedName>
</protein>
<comment type="caution">
    <text evidence="1">The sequence shown here is derived from an EMBL/GenBank/DDBJ whole genome shotgun (WGS) entry which is preliminary data.</text>
</comment>
<organism evidence="1 2">
    <name type="scientific">Ureibacillus endophyticus</name>
    <dbReference type="NCBI Taxonomy" id="1978490"/>
    <lineage>
        <taxon>Bacteria</taxon>
        <taxon>Bacillati</taxon>
        <taxon>Bacillota</taxon>
        <taxon>Bacilli</taxon>
        <taxon>Bacillales</taxon>
        <taxon>Caryophanaceae</taxon>
        <taxon>Ureibacillus</taxon>
    </lineage>
</organism>
<dbReference type="Proteomes" id="UP000272238">
    <property type="component" value="Unassembled WGS sequence"/>
</dbReference>
<gene>
    <name evidence="1" type="ORF">D8M03_04455</name>
</gene>
<accession>A0A494Z8V4</accession>
<dbReference type="AlphaFoldDB" id="A0A494Z8V4"/>
<sequence>MKDVDFHFVWTLSAGMASTNFCRLWPAKMDFRLMLFPQESATLHSNQLFLNSKFSSLIFLNKFEKSIFVPNSFYYGINVYRLRDNQCLLLFL</sequence>